<keyword evidence="2" id="KW-0808">Transferase</keyword>
<dbReference type="AlphaFoldDB" id="A0A1I0F6R5"/>
<evidence type="ECO:0000313" key="3">
    <source>
        <dbReference type="Proteomes" id="UP000199361"/>
    </source>
</evidence>
<dbReference type="CDD" id="cd02440">
    <property type="entry name" value="AdoMet_MTases"/>
    <property type="match status" value="1"/>
</dbReference>
<dbReference type="InterPro" id="IPR013216">
    <property type="entry name" value="Methyltransf_11"/>
</dbReference>
<feature type="domain" description="Methyltransferase type 11" evidence="1">
    <location>
        <begin position="44"/>
        <end position="135"/>
    </location>
</feature>
<dbReference type="STRING" id="568860.SAMN05421811_103331"/>
<dbReference type="RefSeq" id="WP_091079653.1">
    <property type="nucleotide sequence ID" value="NZ_FOHX01000003.1"/>
</dbReference>
<keyword evidence="2" id="KW-0489">Methyltransferase</keyword>
<gene>
    <name evidence="2" type="ORF">SAMN05421811_103331</name>
</gene>
<evidence type="ECO:0000313" key="2">
    <source>
        <dbReference type="EMBL" id="SET53134.1"/>
    </source>
</evidence>
<dbReference type="InterPro" id="IPR029063">
    <property type="entry name" value="SAM-dependent_MTases_sf"/>
</dbReference>
<keyword evidence="3" id="KW-1185">Reference proteome</keyword>
<organism evidence="2 3">
    <name type="scientific">Nonomuraea wenchangensis</name>
    <dbReference type="NCBI Taxonomy" id="568860"/>
    <lineage>
        <taxon>Bacteria</taxon>
        <taxon>Bacillati</taxon>
        <taxon>Actinomycetota</taxon>
        <taxon>Actinomycetes</taxon>
        <taxon>Streptosporangiales</taxon>
        <taxon>Streptosporangiaceae</taxon>
        <taxon>Nonomuraea</taxon>
    </lineage>
</organism>
<reference evidence="2 3" key="1">
    <citation type="submission" date="2016-10" db="EMBL/GenBank/DDBJ databases">
        <authorList>
            <person name="de Groot N.N."/>
        </authorList>
    </citation>
    <scope>NUCLEOTIDE SEQUENCE [LARGE SCALE GENOMIC DNA]</scope>
    <source>
        <strain evidence="2 3">CGMCC 4.5598</strain>
    </source>
</reference>
<dbReference type="OrthoDB" id="3636702at2"/>
<dbReference type="EMBL" id="FOHX01000003">
    <property type="protein sequence ID" value="SET53134.1"/>
    <property type="molecule type" value="Genomic_DNA"/>
</dbReference>
<dbReference type="Proteomes" id="UP000199361">
    <property type="component" value="Unassembled WGS sequence"/>
</dbReference>
<accession>A0A1I0F6R5</accession>
<dbReference type="Pfam" id="PF08241">
    <property type="entry name" value="Methyltransf_11"/>
    <property type="match status" value="1"/>
</dbReference>
<protein>
    <submittedName>
        <fullName evidence="2">Methyltransferase domain-containing protein</fullName>
    </submittedName>
</protein>
<dbReference type="Gene3D" id="3.40.50.150">
    <property type="entry name" value="Vaccinia Virus protein VP39"/>
    <property type="match status" value="1"/>
</dbReference>
<name>A0A1I0F6R5_9ACTN</name>
<dbReference type="PANTHER" id="PTHR42912">
    <property type="entry name" value="METHYLTRANSFERASE"/>
    <property type="match status" value="1"/>
</dbReference>
<dbReference type="GO" id="GO:0008757">
    <property type="term" value="F:S-adenosylmethionine-dependent methyltransferase activity"/>
    <property type="evidence" value="ECO:0007669"/>
    <property type="project" value="InterPro"/>
</dbReference>
<proteinExistence type="predicted"/>
<dbReference type="GO" id="GO:0032259">
    <property type="term" value="P:methylation"/>
    <property type="evidence" value="ECO:0007669"/>
    <property type="project" value="UniProtKB-KW"/>
</dbReference>
<dbReference type="SUPFAM" id="SSF53335">
    <property type="entry name" value="S-adenosyl-L-methionine-dependent methyltransferases"/>
    <property type="match status" value="1"/>
</dbReference>
<dbReference type="InterPro" id="IPR050508">
    <property type="entry name" value="Methyltransf_Superfamily"/>
</dbReference>
<evidence type="ECO:0000259" key="1">
    <source>
        <dbReference type="Pfam" id="PF08241"/>
    </source>
</evidence>
<sequence length="251" mass="26715">MSEKKEKVEALVRRLDAVDGRPGAAALRARSYELLELPAGAGVVDVGCGAGRAVAELAGRGARPVGVDVSAETLAVARHRWPEGDFRLGDACALPLEDGSVAGYRADKVFHELAEPARALAEARRVLAPGGRIVLAGQDWDTFVIDSDDPALTRRLVHARADLVTAPRAARRQRNLLLDAGFEDVHAEVRTEVFTDAAMLPVLAGLAAAARAAGAIDADQEAAWVAEQRRRAETDRLFLALPFFLASGVSR</sequence>